<dbReference type="GO" id="GO:0051539">
    <property type="term" value="F:4 iron, 4 sulfur cluster binding"/>
    <property type="evidence" value="ECO:0007669"/>
    <property type="project" value="UniProtKB-KW"/>
</dbReference>
<dbReference type="GO" id="GO:0016853">
    <property type="term" value="F:isomerase activity"/>
    <property type="evidence" value="ECO:0007669"/>
    <property type="project" value="UniProtKB-KW"/>
</dbReference>
<organism evidence="14 15">
    <name type="scientific">Insolitispirillum peregrinum</name>
    <dbReference type="NCBI Taxonomy" id="80876"/>
    <lineage>
        <taxon>Bacteria</taxon>
        <taxon>Pseudomonadati</taxon>
        <taxon>Pseudomonadota</taxon>
        <taxon>Alphaproteobacteria</taxon>
        <taxon>Rhodospirillales</taxon>
        <taxon>Novispirillaceae</taxon>
        <taxon>Insolitispirillum</taxon>
    </lineage>
</organism>
<keyword evidence="10" id="KW-0413">Isomerase</keyword>
<evidence type="ECO:0000256" key="4">
    <source>
        <dbReference type="ARBA" id="ARBA00022485"/>
    </source>
</evidence>
<evidence type="ECO:0000259" key="13">
    <source>
        <dbReference type="PROSITE" id="PS51918"/>
    </source>
</evidence>
<dbReference type="SUPFAM" id="SSF102114">
    <property type="entry name" value="Radical SAM enzymes"/>
    <property type="match status" value="1"/>
</dbReference>
<keyword evidence="5" id="KW-0949">S-adenosyl-L-methionine</keyword>
<keyword evidence="4 11" id="KW-0004">4Fe-4S</keyword>
<name>A0A1N7NSA2_9PROT</name>
<evidence type="ECO:0000256" key="2">
    <source>
        <dbReference type="ARBA" id="ARBA00001966"/>
    </source>
</evidence>
<evidence type="ECO:0000256" key="10">
    <source>
        <dbReference type="ARBA" id="ARBA00023235"/>
    </source>
</evidence>
<reference evidence="14 15" key="1">
    <citation type="submission" date="2017-01" db="EMBL/GenBank/DDBJ databases">
        <authorList>
            <person name="Mah S.A."/>
            <person name="Swanson W.J."/>
            <person name="Moy G.W."/>
            <person name="Vacquier V.D."/>
        </authorList>
    </citation>
    <scope>NUCLEOTIDE SEQUENCE [LARGE SCALE GENOMIC DNA]</scope>
    <source>
        <strain evidence="14 15">DSM 11589</strain>
    </source>
</reference>
<dbReference type="InterPro" id="IPR058240">
    <property type="entry name" value="rSAM_sf"/>
</dbReference>
<dbReference type="InterPro" id="IPR007197">
    <property type="entry name" value="rSAM"/>
</dbReference>
<evidence type="ECO:0000256" key="12">
    <source>
        <dbReference type="PIRSR" id="PIRSR603739-50"/>
    </source>
</evidence>
<keyword evidence="6 11" id="KW-0479">Metal-binding</keyword>
<evidence type="ECO:0000256" key="7">
    <source>
        <dbReference type="ARBA" id="ARBA00022898"/>
    </source>
</evidence>
<protein>
    <submittedName>
        <fullName evidence="14">L-lysine 2,3-aminomutase</fullName>
    </submittedName>
</protein>
<dbReference type="PROSITE" id="PS51918">
    <property type="entry name" value="RADICAL_SAM"/>
    <property type="match status" value="1"/>
</dbReference>
<evidence type="ECO:0000256" key="5">
    <source>
        <dbReference type="ARBA" id="ARBA00022691"/>
    </source>
</evidence>
<dbReference type="Pfam" id="PF04055">
    <property type="entry name" value="Radical_SAM"/>
    <property type="match status" value="1"/>
</dbReference>
<dbReference type="PIRSF" id="PIRSF004911">
    <property type="entry name" value="DUF160"/>
    <property type="match status" value="1"/>
</dbReference>
<evidence type="ECO:0000256" key="3">
    <source>
        <dbReference type="ARBA" id="ARBA00008703"/>
    </source>
</evidence>
<dbReference type="AlphaFoldDB" id="A0A1N7NSA2"/>
<keyword evidence="8" id="KW-0408">Iron</keyword>
<dbReference type="SFLD" id="SFLDG01070">
    <property type="entry name" value="PLP-dependent"/>
    <property type="match status" value="1"/>
</dbReference>
<dbReference type="SFLD" id="SFLDS00029">
    <property type="entry name" value="Radical_SAM"/>
    <property type="match status" value="1"/>
</dbReference>
<evidence type="ECO:0000256" key="8">
    <source>
        <dbReference type="ARBA" id="ARBA00023004"/>
    </source>
</evidence>
<comment type="cofactor">
    <cofactor evidence="1 12">
        <name>pyridoxal 5'-phosphate</name>
        <dbReference type="ChEBI" id="CHEBI:597326"/>
    </cofactor>
</comment>
<evidence type="ECO:0000256" key="11">
    <source>
        <dbReference type="PIRSR" id="PIRSR004911-1"/>
    </source>
</evidence>
<dbReference type="NCBIfam" id="TIGR03822">
    <property type="entry name" value="AblA_like_2"/>
    <property type="match status" value="1"/>
</dbReference>
<dbReference type="STRING" id="80876.SAMN05421779_105335"/>
<dbReference type="RefSeq" id="WP_084194884.1">
    <property type="nucleotide sequence ID" value="NZ_FTOA01000005.1"/>
</dbReference>
<evidence type="ECO:0000313" key="14">
    <source>
        <dbReference type="EMBL" id="SIT01197.1"/>
    </source>
</evidence>
<dbReference type="InterPro" id="IPR003739">
    <property type="entry name" value="Lys_aminomutase/Glu_NH3_mut"/>
</dbReference>
<feature type="binding site" evidence="11">
    <location>
        <position position="103"/>
    </location>
    <ligand>
        <name>[4Fe-4S] cluster</name>
        <dbReference type="ChEBI" id="CHEBI:49883"/>
        <note>4Fe-4S-S-AdoMet</note>
    </ligand>
</feature>
<proteinExistence type="inferred from homology"/>
<dbReference type="EMBL" id="FTOA01000005">
    <property type="protein sequence ID" value="SIT01197.1"/>
    <property type="molecule type" value="Genomic_DNA"/>
</dbReference>
<dbReference type="Proteomes" id="UP000185678">
    <property type="component" value="Unassembled WGS sequence"/>
</dbReference>
<comment type="similarity">
    <text evidence="3">Belongs to the radical SAM superfamily. KamA family.</text>
</comment>
<evidence type="ECO:0000256" key="1">
    <source>
        <dbReference type="ARBA" id="ARBA00001933"/>
    </source>
</evidence>
<dbReference type="NCBIfam" id="TIGR00238">
    <property type="entry name" value="KamA family radical SAM protein"/>
    <property type="match status" value="1"/>
</dbReference>
<keyword evidence="15" id="KW-1185">Reference proteome</keyword>
<dbReference type="InterPro" id="IPR013785">
    <property type="entry name" value="Aldolase_TIM"/>
</dbReference>
<feature type="binding site" evidence="11">
    <location>
        <position position="110"/>
    </location>
    <ligand>
        <name>[4Fe-4S] cluster</name>
        <dbReference type="ChEBI" id="CHEBI:49883"/>
        <note>4Fe-4S-S-AdoMet</note>
    </ligand>
</feature>
<keyword evidence="7 12" id="KW-0663">Pyridoxal phosphate</keyword>
<accession>A0A1N7NSA2</accession>
<feature type="modified residue" description="N6-(pyridoxal phosphate)lysine" evidence="12">
    <location>
        <position position="321"/>
    </location>
</feature>
<dbReference type="Gene3D" id="3.20.20.70">
    <property type="entry name" value="Aldolase class I"/>
    <property type="match status" value="1"/>
</dbReference>
<sequence length="330" mass="36786">MTEQRALPFQVSQAEGLSSSAPSVDLEAVAARYAVRTTPFLDQLMANAPPENPLVRQFQPSVAELYDAPDDLADPIGDDVKSPLPGIVHRYPDRVLLKPIHVCAAYCRFCFRREQVGPGGDALNDQELERALDYIRQTPAVWEVVLTGGDPLLLSPRRLRRIMQALEDIPHVEVLRIHSRLPVHDPHKINREMMDALAGEGRDPERLALWMAVHINHRQELAPEVVQALRRMQVAGIPLISQTVLLRGVNDDPQALCDLFRGLVRHGVKPYYLHHPDPAPGTSHFRLSLDEGRAIVRAVHAQLSGLARPTYILDRPEGAGKVHISLYDGV</sequence>
<dbReference type="CDD" id="cd01335">
    <property type="entry name" value="Radical_SAM"/>
    <property type="match status" value="1"/>
</dbReference>
<dbReference type="InterPro" id="IPR022447">
    <property type="entry name" value="Lys_aminomutase-rel"/>
</dbReference>
<gene>
    <name evidence="14" type="ORF">SAMN05421779_105335</name>
</gene>
<evidence type="ECO:0000256" key="9">
    <source>
        <dbReference type="ARBA" id="ARBA00023014"/>
    </source>
</evidence>
<dbReference type="PANTHER" id="PTHR30538:SF1">
    <property type="entry name" value="L-LYSINE 2,3-AMINOMUTASE"/>
    <property type="match status" value="1"/>
</dbReference>
<feature type="domain" description="Radical SAM core" evidence="13">
    <location>
        <begin position="89"/>
        <end position="306"/>
    </location>
</feature>
<keyword evidence="9 11" id="KW-0411">Iron-sulfur</keyword>
<dbReference type="PANTHER" id="PTHR30538">
    <property type="entry name" value="LYSINE 2,3-AMINOMUTASE-RELATED"/>
    <property type="match status" value="1"/>
</dbReference>
<comment type="cofactor">
    <cofactor evidence="2">
        <name>[4Fe-4S] cluster</name>
        <dbReference type="ChEBI" id="CHEBI:49883"/>
    </cofactor>
</comment>
<evidence type="ECO:0000313" key="15">
    <source>
        <dbReference type="Proteomes" id="UP000185678"/>
    </source>
</evidence>
<dbReference type="GO" id="GO:0046872">
    <property type="term" value="F:metal ion binding"/>
    <property type="evidence" value="ECO:0007669"/>
    <property type="project" value="UniProtKB-KW"/>
</dbReference>
<dbReference type="OrthoDB" id="9768064at2"/>
<feature type="binding site" evidence="11">
    <location>
        <position position="107"/>
    </location>
    <ligand>
        <name>[4Fe-4S] cluster</name>
        <dbReference type="ChEBI" id="CHEBI:49883"/>
        <note>4Fe-4S-S-AdoMet</note>
    </ligand>
</feature>
<evidence type="ECO:0000256" key="6">
    <source>
        <dbReference type="ARBA" id="ARBA00022723"/>
    </source>
</evidence>